<dbReference type="PRINTS" id="PR01397">
    <property type="entry name" value="DHBDHDRGNASE"/>
</dbReference>
<dbReference type="PANTHER" id="PTHR43477:SF1">
    <property type="entry name" value="DIHYDROANTICAPSIN 7-DEHYDROGENASE"/>
    <property type="match status" value="1"/>
</dbReference>
<organism evidence="3 4">
    <name type="scientific">Polynucleobacter cosmopolitanus</name>
    <dbReference type="NCBI Taxonomy" id="351345"/>
    <lineage>
        <taxon>Bacteria</taxon>
        <taxon>Pseudomonadati</taxon>
        <taxon>Pseudomonadota</taxon>
        <taxon>Betaproteobacteria</taxon>
        <taxon>Burkholderiales</taxon>
        <taxon>Burkholderiaceae</taxon>
        <taxon>Polynucleobacter</taxon>
    </lineage>
</organism>
<dbReference type="InterPro" id="IPR003560">
    <property type="entry name" value="DHB_DH"/>
</dbReference>
<dbReference type="Pfam" id="PF13561">
    <property type="entry name" value="adh_short_C2"/>
    <property type="match status" value="1"/>
</dbReference>
<dbReference type="InterPro" id="IPR051122">
    <property type="entry name" value="SDR_DHRS6-like"/>
</dbReference>
<accession>A0A229FVX0</accession>
<comment type="similarity">
    <text evidence="1">Belongs to the short-chain dehydrogenases/reductases (SDR) family.</text>
</comment>
<dbReference type="GO" id="GO:0019290">
    <property type="term" value="P:siderophore biosynthetic process"/>
    <property type="evidence" value="ECO:0007669"/>
    <property type="project" value="InterPro"/>
</dbReference>
<dbReference type="GO" id="GO:0008667">
    <property type="term" value="F:2,3-dihydro-2,3-dihydroxybenzoate dehydrogenase activity"/>
    <property type="evidence" value="ECO:0007669"/>
    <property type="project" value="InterPro"/>
</dbReference>
<keyword evidence="4" id="KW-1185">Reference proteome</keyword>
<protein>
    <submittedName>
        <fullName evidence="3">Short-chain dehydrogenase</fullName>
    </submittedName>
</protein>
<dbReference type="Proteomes" id="UP000215188">
    <property type="component" value="Unassembled WGS sequence"/>
</dbReference>
<evidence type="ECO:0000256" key="1">
    <source>
        <dbReference type="ARBA" id="ARBA00006484"/>
    </source>
</evidence>
<name>A0A229FVX0_9BURK</name>
<dbReference type="InterPro" id="IPR002347">
    <property type="entry name" value="SDR_fam"/>
</dbReference>
<dbReference type="EMBL" id="NJGG01000001">
    <property type="protein sequence ID" value="OXL16084.1"/>
    <property type="molecule type" value="Genomic_DNA"/>
</dbReference>
<dbReference type="InterPro" id="IPR036291">
    <property type="entry name" value="NAD(P)-bd_dom_sf"/>
</dbReference>
<comment type="caution">
    <text evidence="3">The sequence shown here is derived from an EMBL/GenBank/DDBJ whole genome shotgun (WGS) entry which is preliminary data.</text>
</comment>
<dbReference type="PANTHER" id="PTHR43477">
    <property type="entry name" value="DIHYDROANTICAPSIN 7-DEHYDROGENASE"/>
    <property type="match status" value="1"/>
</dbReference>
<dbReference type="Gene3D" id="3.40.50.720">
    <property type="entry name" value="NAD(P)-binding Rossmann-like Domain"/>
    <property type="match status" value="1"/>
</dbReference>
<evidence type="ECO:0000256" key="2">
    <source>
        <dbReference type="ARBA" id="ARBA00023002"/>
    </source>
</evidence>
<dbReference type="SUPFAM" id="SSF51735">
    <property type="entry name" value="NAD(P)-binding Rossmann-fold domains"/>
    <property type="match status" value="1"/>
</dbReference>
<reference evidence="3 4" key="1">
    <citation type="submission" date="2017-06" db="EMBL/GenBank/DDBJ databases">
        <title>Reclassification of a Polynucleobacter cosmopolitanus strain isolated from tropical Lake Victoria as Polynucleobacter victoriensis comb. nov.</title>
        <authorList>
            <person name="Hahn M.W."/>
        </authorList>
    </citation>
    <scope>NUCLEOTIDE SEQUENCE [LARGE SCALE GENOMIC DNA]</scope>
    <source>
        <strain evidence="3 4">MWH-MoIso2</strain>
    </source>
</reference>
<evidence type="ECO:0000313" key="4">
    <source>
        <dbReference type="Proteomes" id="UP000215188"/>
    </source>
</evidence>
<dbReference type="RefSeq" id="WP_089515113.1">
    <property type="nucleotide sequence ID" value="NZ_NJGG01000001.1"/>
</dbReference>
<sequence length="257" mass="27146">MTTSNQERELVVMVGATGALGETVARRLVESGLHLLAVGRSEDDLKKLVNSSEHMSYCIADIGDDSAIEKIKAVVTKMNRTVRMVVHAAGVPVAGGVLEANPLALSQAINIKAGGMMRLQRAVDSHLVRGSRLVAVGGHYGFEPTAYAATAGVANAGLTNLMRQFSWALGARGITAHLVAPGPADTERLRNVANTRAAQRGISVEEVFDELKEESAIHAFTTPQQVAWGICLLLAPEADAMAGSSLMLDSGRRRGLP</sequence>
<dbReference type="AlphaFoldDB" id="A0A229FVX0"/>
<proteinExistence type="inferred from homology"/>
<keyword evidence="2" id="KW-0560">Oxidoreductase</keyword>
<evidence type="ECO:0000313" key="3">
    <source>
        <dbReference type="EMBL" id="OXL16084.1"/>
    </source>
</evidence>
<gene>
    <name evidence="3" type="ORF">AOC33_03080</name>
</gene>
<dbReference type="OrthoDB" id="9793325at2"/>